<comment type="caution">
    <text evidence="3">The sequence shown here is derived from an EMBL/GenBank/DDBJ whole genome shotgun (WGS) entry which is preliminary data.</text>
</comment>
<dbReference type="AlphaFoldDB" id="A0A744JDQ5"/>
<dbReference type="GO" id="GO:0004803">
    <property type="term" value="F:transposase activity"/>
    <property type="evidence" value="ECO:0007669"/>
    <property type="project" value="InterPro"/>
</dbReference>
<dbReference type="InterPro" id="IPR002514">
    <property type="entry name" value="Transposase_8"/>
</dbReference>
<dbReference type="SUPFAM" id="SSF48295">
    <property type="entry name" value="TrpR-like"/>
    <property type="match status" value="1"/>
</dbReference>
<name>A0A744JDQ5_SALER</name>
<dbReference type="EMBL" id="DAAUOA010000066">
    <property type="protein sequence ID" value="HAF2207206.1"/>
    <property type="molecule type" value="Genomic_DNA"/>
</dbReference>
<proteinExistence type="predicted"/>
<evidence type="ECO:0000313" key="3">
    <source>
        <dbReference type="EMBL" id="HAF2572403.1"/>
    </source>
</evidence>
<dbReference type="EMBL" id="DAAUPK010000060">
    <property type="protein sequence ID" value="HAF2572403.1"/>
    <property type="molecule type" value="Genomic_DNA"/>
</dbReference>
<dbReference type="Pfam" id="PF01527">
    <property type="entry name" value="HTH_Tnp_1"/>
    <property type="match status" value="1"/>
</dbReference>
<dbReference type="GO" id="GO:0006313">
    <property type="term" value="P:DNA transposition"/>
    <property type="evidence" value="ECO:0007669"/>
    <property type="project" value="InterPro"/>
</dbReference>
<protein>
    <submittedName>
        <fullName evidence="3">Transposase</fullName>
    </submittedName>
</protein>
<sequence>MSKSLPPRRSRASYTMDFKLELVEKSYQPGVCVAQLAREHGINDNLLFTWRQRYSHLLPDEIQRTIDKPAPVLPVVVSDMPLSSRSEPHYESGIPTRHDTMVCEVTVRGASLRMYGDLSPAILKTLIRELRGGRSCSRSLLTPASGWSPV</sequence>
<dbReference type="GO" id="GO:0043565">
    <property type="term" value="F:sequence-specific DNA binding"/>
    <property type="evidence" value="ECO:0007669"/>
    <property type="project" value="InterPro"/>
</dbReference>
<dbReference type="InterPro" id="IPR010921">
    <property type="entry name" value="Trp_repressor/repl_initiator"/>
</dbReference>
<dbReference type="EMBL" id="DAAUMU010000068">
    <property type="protein sequence ID" value="HAF1420853.1"/>
    <property type="molecule type" value="Genomic_DNA"/>
</dbReference>
<evidence type="ECO:0000313" key="2">
    <source>
        <dbReference type="EMBL" id="HAF2207206.1"/>
    </source>
</evidence>
<accession>A0A744JDQ5</accession>
<gene>
    <name evidence="2" type="ORF">G8N85_005331</name>
    <name evidence="1" type="ORF">G9B68_005400</name>
    <name evidence="3" type="ORF">G9E70_005443</name>
</gene>
<evidence type="ECO:0000313" key="1">
    <source>
        <dbReference type="EMBL" id="HAF1420853.1"/>
    </source>
</evidence>
<dbReference type="NCBIfam" id="NF047595">
    <property type="entry name" value="IS66_ISRel24_TnpA"/>
    <property type="match status" value="1"/>
</dbReference>
<reference evidence="3" key="1">
    <citation type="journal article" date="2018" name="Genome Biol.">
        <title>SKESA: strategic k-mer extension for scrupulous assemblies.</title>
        <authorList>
            <person name="Souvorov A."/>
            <person name="Agarwala R."/>
            <person name="Lipman D.J."/>
        </authorList>
    </citation>
    <scope>NUCLEOTIDE SEQUENCE</scope>
    <source>
        <strain evidence="3">MA.05/00002289</strain>
        <strain evidence="2">MA.CK_01/00000941</strain>
        <strain evidence="1">MA.CK_95/00012903</strain>
    </source>
</reference>
<organism evidence="3">
    <name type="scientific">Salmonella enterica</name>
    <name type="common">Salmonella choleraesuis</name>
    <dbReference type="NCBI Taxonomy" id="28901"/>
    <lineage>
        <taxon>Bacteria</taxon>
        <taxon>Pseudomonadati</taxon>
        <taxon>Pseudomonadota</taxon>
        <taxon>Gammaproteobacteria</taxon>
        <taxon>Enterobacterales</taxon>
        <taxon>Enterobacteriaceae</taxon>
        <taxon>Salmonella</taxon>
    </lineage>
</organism>
<reference evidence="3" key="2">
    <citation type="submission" date="2020-02" db="EMBL/GenBank/DDBJ databases">
        <authorList>
            <consortium name="NCBI Pathogen Detection Project"/>
        </authorList>
    </citation>
    <scope>NUCLEOTIDE SEQUENCE</scope>
    <source>
        <strain evidence="3">MA.05/00002289</strain>
        <strain evidence="2">MA.CK_01/00000941</strain>
        <strain evidence="1">MA.CK_95/00012903</strain>
    </source>
</reference>